<evidence type="ECO:0000259" key="3">
    <source>
        <dbReference type="Pfam" id="PF08353"/>
    </source>
</evidence>
<dbReference type="GO" id="GO:0008360">
    <property type="term" value="P:regulation of cell shape"/>
    <property type="evidence" value="ECO:0007669"/>
    <property type="project" value="UniProtKB-KW"/>
</dbReference>
<dbReference type="PANTHER" id="PTHR23135">
    <property type="entry name" value="MUR LIGASE FAMILY MEMBER"/>
    <property type="match status" value="1"/>
</dbReference>
<keyword evidence="1" id="KW-0133">Cell shape</keyword>
<feature type="binding site" evidence="1">
    <location>
        <position position="238"/>
    </location>
    <ligand>
        <name>Zn(2+)</name>
        <dbReference type="ChEBI" id="CHEBI:29105"/>
    </ligand>
</feature>
<dbReference type="InterPro" id="IPR013221">
    <property type="entry name" value="Mur_ligase_cen"/>
</dbReference>
<dbReference type="RefSeq" id="WP_054536222.1">
    <property type="nucleotide sequence ID" value="NZ_LGKP01000032.1"/>
</dbReference>
<dbReference type="SUPFAM" id="SSF53623">
    <property type="entry name" value="MurD-like peptide ligases, catalytic domain"/>
    <property type="match status" value="1"/>
</dbReference>
<gene>
    <name evidence="1" type="primary">murT</name>
    <name evidence="4" type="ORF">SE18_19930</name>
</gene>
<keyword evidence="1" id="KW-0547">Nucleotide-binding</keyword>
<dbReference type="Proteomes" id="UP000050277">
    <property type="component" value="Unassembled WGS sequence"/>
</dbReference>
<protein>
    <recommendedName>
        <fullName evidence="1">Lipid II isoglutaminyl synthase (glutamine-hydrolyzing) subunit MurT</fullName>
        <ecNumber evidence="1">6.3.5.13</ecNumber>
    </recommendedName>
</protein>
<comment type="similarity">
    <text evidence="1">Belongs to the MurCDEF family. MurT subfamily.</text>
</comment>
<dbReference type="GO" id="GO:0071555">
    <property type="term" value="P:cell wall organization"/>
    <property type="evidence" value="ECO:0007669"/>
    <property type="project" value="UniProtKB-KW"/>
</dbReference>
<comment type="pathway">
    <text evidence="1">Cell wall biogenesis; peptidoglycan biosynthesis.</text>
</comment>
<dbReference type="HAMAP" id="MF_02214">
    <property type="entry name" value="Lipid_II_synth_MurT"/>
    <property type="match status" value="1"/>
</dbReference>
<keyword evidence="1" id="KW-0961">Cell wall biogenesis/degradation</keyword>
<dbReference type="GO" id="GO:0005524">
    <property type="term" value="F:ATP binding"/>
    <property type="evidence" value="ECO:0007669"/>
    <property type="project" value="UniProtKB-UniRule"/>
</dbReference>
<keyword evidence="1" id="KW-0479">Metal-binding</keyword>
<proteinExistence type="inferred from homology"/>
<evidence type="ECO:0000313" key="4">
    <source>
        <dbReference type="EMBL" id="KPL81881.1"/>
    </source>
</evidence>
<evidence type="ECO:0000256" key="1">
    <source>
        <dbReference type="HAMAP-Rule" id="MF_02214"/>
    </source>
</evidence>
<comment type="caution">
    <text evidence="4">The sequence shown here is derived from an EMBL/GenBank/DDBJ whole genome shotgun (WGS) entry which is preliminary data.</text>
</comment>
<dbReference type="Pfam" id="PF08245">
    <property type="entry name" value="Mur_ligase_M"/>
    <property type="match status" value="1"/>
</dbReference>
<dbReference type="PANTHER" id="PTHR23135:SF7">
    <property type="entry name" value="LIPID II ISOGLUTAMINYL SYNTHASE (GLUTAMINE-HYDROLYZING) SUBUNIT MURT"/>
    <property type="match status" value="1"/>
</dbReference>
<comment type="function">
    <text evidence="1">The lipid II isoglutaminyl synthase complex catalyzes the formation of alpha-D-isoglutamine in the cell wall lipid II stem peptide. The MurT subunit catalyzes the ATP-dependent amidation of D-glutamate residue of lipid II, converting it to an isoglutamine residue.</text>
</comment>
<feature type="binding site" evidence="1">
    <location>
        <position position="216"/>
    </location>
    <ligand>
        <name>Zn(2+)</name>
        <dbReference type="ChEBI" id="CHEBI:29105"/>
    </ligand>
</feature>
<keyword evidence="1" id="KW-0862">Zinc</keyword>
<dbReference type="Pfam" id="PF08353">
    <property type="entry name" value="MurT_C"/>
    <property type="match status" value="1"/>
</dbReference>
<keyword evidence="5" id="KW-1185">Reference proteome</keyword>
<keyword evidence="1" id="KW-0067">ATP-binding</keyword>
<feature type="domain" description="Mur ligase central" evidence="2">
    <location>
        <begin position="57"/>
        <end position="198"/>
    </location>
</feature>
<dbReference type="STRING" id="70996.SE18_19930"/>
<comment type="catalytic activity">
    <reaction evidence="1">
        <text>beta-D-GlcNAc-(1-&gt;4)-Mur2Ac(oyl-L-Ala-gamma-D-Glu-L-Lys-D-Ala-D-Ala)-di-trans,octa-cis-undecaprenyl diphosphate + ATP = beta-D-GlcNAc-(1-&gt;4)-Mur2Ac(oyl-L-Ala-gamma-D-O-P-Glu-L-Lys-D-Ala-D-Ala)-di-trans,octa-cis-undecaprenyl diphosphate + ADP</text>
        <dbReference type="Rhea" id="RHEA:59488"/>
        <dbReference type="ChEBI" id="CHEBI:30616"/>
        <dbReference type="ChEBI" id="CHEBI:60033"/>
        <dbReference type="ChEBI" id="CHEBI:143132"/>
        <dbReference type="ChEBI" id="CHEBI:456216"/>
    </reaction>
</comment>
<comment type="subunit">
    <text evidence="1">Forms a heterodimer with GatD.</text>
</comment>
<comment type="catalytic activity">
    <reaction evidence="1">
        <text>beta-D-GlcNAc-(1-&gt;4)-Mur2Ac(oyl-L-Ala-gamma-D-O-P-Glu-L-Lys-D-Ala-D-Ala)-di-trans,octa-cis-undecaprenyl diphosphate + NH4(+) = beta-D-GlcNAc-(1-&gt;4)-Mur2Ac(oyl-L-Ala-D-isoglutaminyl-L-Lys-D-Ala-D-Ala)-di-trans,octa-cis-undecaprenyl diphosphate + phosphate + H(+)</text>
        <dbReference type="Rhea" id="RHEA:57932"/>
        <dbReference type="ChEBI" id="CHEBI:15378"/>
        <dbReference type="ChEBI" id="CHEBI:28938"/>
        <dbReference type="ChEBI" id="CHEBI:43474"/>
        <dbReference type="ChEBI" id="CHEBI:62233"/>
        <dbReference type="ChEBI" id="CHEBI:143132"/>
    </reaction>
</comment>
<dbReference type="Gene3D" id="3.40.1190.10">
    <property type="entry name" value="Mur-like, catalytic domain"/>
    <property type="match status" value="1"/>
</dbReference>
<dbReference type="EC" id="6.3.5.13" evidence="1"/>
<dbReference type="UniPathway" id="UPA00219"/>
<feature type="active site" evidence="1">
    <location>
        <position position="372"/>
    </location>
</feature>
<dbReference type="InterPro" id="IPR036565">
    <property type="entry name" value="Mur-like_cat_sf"/>
</dbReference>
<dbReference type="PATRIC" id="fig|70996.4.peg.941"/>
<dbReference type="EMBL" id="LGKP01000032">
    <property type="protein sequence ID" value="KPL81881.1"/>
    <property type="molecule type" value="Genomic_DNA"/>
</dbReference>
<dbReference type="OrthoDB" id="9803907at2"/>
<dbReference type="InterPro" id="IPR043703">
    <property type="entry name" value="Lipid_II_synth_MurT"/>
</dbReference>
<evidence type="ECO:0000259" key="2">
    <source>
        <dbReference type="Pfam" id="PF08245"/>
    </source>
</evidence>
<dbReference type="InterPro" id="IPR013564">
    <property type="entry name" value="MurT_C"/>
</dbReference>
<name>A0A0P6XNB8_9CHLR</name>
<dbReference type="GO" id="GO:0140282">
    <property type="term" value="F:carbon-nitrogen ligase activity on lipid II"/>
    <property type="evidence" value="ECO:0007669"/>
    <property type="project" value="UniProtKB-UniRule"/>
</dbReference>
<dbReference type="AlphaFoldDB" id="A0A0P6XNB8"/>
<dbReference type="GO" id="GO:0016881">
    <property type="term" value="F:acid-amino acid ligase activity"/>
    <property type="evidence" value="ECO:0007669"/>
    <property type="project" value="InterPro"/>
</dbReference>
<evidence type="ECO:0000313" key="5">
    <source>
        <dbReference type="Proteomes" id="UP000050277"/>
    </source>
</evidence>
<keyword evidence="1" id="KW-0573">Peptidoglycan synthesis</keyword>
<comment type="catalytic activity">
    <reaction evidence="1">
        <text>beta-D-GlcNAc-(1-&gt;4)-Mur2Ac(oyl-L-Ala-gamma-D-Glu-L-Lys-D-Ala-D-Ala)-di-trans,octa-cis-undecaprenyl diphosphate + L-glutamine + ATP + H2O = beta-D-GlcNAc-(1-&gt;4)-Mur2Ac(oyl-L-Ala-D-isoglutaminyl-L-Lys-D-Ala-D-Ala)-di-trans,octa-cis-undecaprenyl diphosphate + L-glutamate + ADP + phosphate + H(+)</text>
        <dbReference type="Rhea" id="RHEA:57928"/>
        <dbReference type="ChEBI" id="CHEBI:15377"/>
        <dbReference type="ChEBI" id="CHEBI:15378"/>
        <dbReference type="ChEBI" id="CHEBI:29985"/>
        <dbReference type="ChEBI" id="CHEBI:30616"/>
        <dbReference type="ChEBI" id="CHEBI:43474"/>
        <dbReference type="ChEBI" id="CHEBI:58359"/>
        <dbReference type="ChEBI" id="CHEBI:60033"/>
        <dbReference type="ChEBI" id="CHEBI:62233"/>
        <dbReference type="ChEBI" id="CHEBI:456216"/>
        <dbReference type="EC" id="6.3.5.13"/>
    </reaction>
</comment>
<feature type="binding site" evidence="1">
    <location>
        <position position="235"/>
    </location>
    <ligand>
        <name>Zn(2+)</name>
        <dbReference type="ChEBI" id="CHEBI:29105"/>
    </ligand>
</feature>
<feature type="binding site" evidence="1">
    <location>
        <position position="213"/>
    </location>
    <ligand>
        <name>Zn(2+)</name>
        <dbReference type="ChEBI" id="CHEBI:29105"/>
    </ligand>
</feature>
<accession>A0A0P6XNB8</accession>
<feature type="domain" description="Lipid II isoglutaminyl synthase (glutamine-hydrolyzing) subunit MurT C-terminal" evidence="3">
    <location>
        <begin position="335"/>
        <end position="444"/>
    </location>
</feature>
<reference evidence="4 5" key="1">
    <citation type="submission" date="2015-07" db="EMBL/GenBank/DDBJ databases">
        <title>Whole genome sequence of Herpetosiphon geysericola DSM 7119.</title>
        <authorList>
            <person name="Hemp J."/>
            <person name="Ward L.M."/>
            <person name="Pace L.A."/>
            <person name="Fischer W.W."/>
        </authorList>
    </citation>
    <scope>NUCLEOTIDE SEQUENCE [LARGE SCALE GENOMIC DNA]</scope>
    <source>
        <strain evidence="4 5">DSM 7119</strain>
    </source>
</reference>
<dbReference type="GO" id="GO:0009252">
    <property type="term" value="P:peptidoglycan biosynthetic process"/>
    <property type="evidence" value="ECO:0007669"/>
    <property type="project" value="UniProtKB-UniRule"/>
</dbReference>
<sequence>MTLREQVALSVAQLAQWASRQFGFGGGTNLPGRIARRVAPDVLRHQAQRLNGGVMLISGTNGKTTTSRMIAAICSQEGQPALHNRAGANLITGLTAATLDLGIWGEPHYQRALFEVDEAHLPAAIAETQPRVVLLLNLFRDQLDRYGEVDTLAAKWQKVLATLPRTSTVVLNADDPAIADLATGLQANVLFYGLEDTRHGNDALRHAADSIFCRRCGQPYRYDPAYYGHIGRYHCPACGHRRPEPHIGLRQLELDGTRGSTLRVVLNQAQGQQALELTLPLPGLYNALNALAAIAATSALDVPLPIIRAALEQFSAAFGRIERFDYQQKQVLMALIKNPIGASETVRMITSGSQAPLNLMIAINDKIADGTDVSWLWDADFEALAGHTQQIVVSGTRAADMANRLKYAGIDQQQIHVEPDLAQAFDRAIANDTALTMLPTYTAMLEMREVLVDRGVLKPFWES</sequence>
<keyword evidence="1" id="KW-0436">Ligase</keyword>
<organism evidence="4 5">
    <name type="scientific">Herpetosiphon geysericola</name>
    <dbReference type="NCBI Taxonomy" id="70996"/>
    <lineage>
        <taxon>Bacteria</taxon>
        <taxon>Bacillati</taxon>
        <taxon>Chloroflexota</taxon>
        <taxon>Chloroflexia</taxon>
        <taxon>Herpetosiphonales</taxon>
        <taxon>Herpetosiphonaceae</taxon>
        <taxon>Herpetosiphon</taxon>
    </lineage>
</organism>
<dbReference type="GO" id="GO:0008270">
    <property type="term" value="F:zinc ion binding"/>
    <property type="evidence" value="ECO:0007669"/>
    <property type="project" value="UniProtKB-UniRule"/>
</dbReference>